<comment type="cofactor">
    <cofactor evidence="1">
        <name>Zn(2+)</name>
        <dbReference type="ChEBI" id="CHEBI:29105"/>
    </cofactor>
</comment>
<keyword evidence="3" id="KW-0479">Metal-binding</keyword>
<comment type="caution">
    <text evidence="7">The sequence shown here is derived from an EMBL/GenBank/DDBJ whole genome shotgun (WGS) entry which is preliminary data.</text>
</comment>
<evidence type="ECO:0000256" key="3">
    <source>
        <dbReference type="ARBA" id="ARBA00022723"/>
    </source>
</evidence>
<dbReference type="EMBL" id="JALBUU010000004">
    <property type="protein sequence ID" value="MCI0753298.1"/>
    <property type="molecule type" value="Genomic_DNA"/>
</dbReference>
<dbReference type="Pfam" id="PF00850">
    <property type="entry name" value="Hist_deacetyl"/>
    <property type="match status" value="1"/>
</dbReference>
<evidence type="ECO:0000313" key="8">
    <source>
        <dbReference type="Proteomes" id="UP001201985"/>
    </source>
</evidence>
<accession>A0ABS9W277</accession>
<dbReference type="InterPro" id="IPR023801">
    <property type="entry name" value="His_deacetylse_dom"/>
</dbReference>
<evidence type="ECO:0000256" key="5">
    <source>
        <dbReference type="ARBA" id="ARBA00022833"/>
    </source>
</evidence>
<evidence type="ECO:0000259" key="6">
    <source>
        <dbReference type="Pfam" id="PF00850"/>
    </source>
</evidence>
<feature type="domain" description="Histone deacetylase" evidence="6">
    <location>
        <begin position="28"/>
        <end position="333"/>
    </location>
</feature>
<keyword evidence="5" id="KW-0862">Zinc</keyword>
<dbReference type="PRINTS" id="PR01270">
    <property type="entry name" value="HDASUPER"/>
</dbReference>
<dbReference type="PANTHER" id="PTHR10625">
    <property type="entry name" value="HISTONE DEACETYLASE HDAC1-RELATED"/>
    <property type="match status" value="1"/>
</dbReference>
<comment type="similarity">
    <text evidence="2">Belongs to the histone deacetylase family.</text>
</comment>
<keyword evidence="8" id="KW-1185">Reference proteome</keyword>
<dbReference type="Gene3D" id="3.40.800.20">
    <property type="entry name" value="Histone deacetylase domain"/>
    <property type="match status" value="1"/>
</dbReference>
<evidence type="ECO:0000256" key="1">
    <source>
        <dbReference type="ARBA" id="ARBA00001947"/>
    </source>
</evidence>
<organism evidence="7 8">
    <name type="scientific">Teichococcus vastitatis</name>
    <dbReference type="NCBI Taxonomy" id="2307076"/>
    <lineage>
        <taxon>Bacteria</taxon>
        <taxon>Pseudomonadati</taxon>
        <taxon>Pseudomonadota</taxon>
        <taxon>Alphaproteobacteria</taxon>
        <taxon>Acetobacterales</taxon>
        <taxon>Roseomonadaceae</taxon>
        <taxon>Roseomonas</taxon>
    </lineage>
</organism>
<name>A0ABS9W277_9PROT</name>
<protein>
    <submittedName>
        <fullName evidence="7">Histone deacetylase family protein</fullName>
    </submittedName>
</protein>
<proteinExistence type="inferred from homology"/>
<dbReference type="InterPro" id="IPR037138">
    <property type="entry name" value="His_deacetylse_dom_sf"/>
</dbReference>
<evidence type="ECO:0000256" key="2">
    <source>
        <dbReference type="ARBA" id="ARBA00005947"/>
    </source>
</evidence>
<reference evidence="7 8" key="1">
    <citation type="submission" date="2022-03" db="EMBL/GenBank/DDBJ databases">
        <title>Complete genome analysis of Roseomonas KG 17.1 : a prolific producer of plant growth promoters.</title>
        <authorList>
            <person name="Saadouli I."/>
            <person name="Najjari A."/>
            <person name="Mosbah A."/>
            <person name="Ouzari H.I."/>
        </authorList>
    </citation>
    <scope>NUCLEOTIDE SEQUENCE [LARGE SCALE GENOMIC DNA]</scope>
    <source>
        <strain evidence="7 8">KG17-1</strain>
    </source>
</reference>
<sequence length="343" mass="35542">MHAFAHPDQSRHQPQFFLQRGQVRLNFEVAARAEALLDALKQMGAEIATPALVAPEALLAVHATDYVAFLQEAAAEWAAMPDSGPEVVANMHPSPEMLAQGATLSGPIIGRTGWFTADTACPIGPGTWESVLAAASCALAAAGVAAQGGSAYALARPPGHHAYAARAGGHCYVNNSALAAEALRRAGAARVAVIDIDAHHGNGTQGIFWDRPDVLTLSVHGDPASYYPWYVGHASETGGGAGQGFNRNFPLPRGTGDSPWLEAVDAAAAAARSFGAEALVVPLGFDASEHEPLSFLRVTADGFAGAAQRLSGLGLPTVMVQEGGYNTAVIGGLLRRFLTGWHG</sequence>
<dbReference type="SUPFAM" id="SSF52768">
    <property type="entry name" value="Arginase/deacetylase"/>
    <property type="match status" value="1"/>
</dbReference>
<evidence type="ECO:0000313" key="7">
    <source>
        <dbReference type="EMBL" id="MCI0753298.1"/>
    </source>
</evidence>
<evidence type="ECO:0000256" key="4">
    <source>
        <dbReference type="ARBA" id="ARBA00022801"/>
    </source>
</evidence>
<dbReference type="RefSeq" id="WP_120007527.1">
    <property type="nucleotide sequence ID" value="NZ_JALBUU010000004.1"/>
</dbReference>
<dbReference type="CDD" id="cd10001">
    <property type="entry name" value="HDAC_classII_APAH"/>
    <property type="match status" value="1"/>
</dbReference>
<dbReference type="Proteomes" id="UP001201985">
    <property type="component" value="Unassembled WGS sequence"/>
</dbReference>
<dbReference type="InterPro" id="IPR000286">
    <property type="entry name" value="HDACs"/>
</dbReference>
<dbReference type="PANTHER" id="PTHR10625:SF17">
    <property type="entry name" value="HISTONE DEACETYLASE 8"/>
    <property type="match status" value="1"/>
</dbReference>
<dbReference type="InterPro" id="IPR023696">
    <property type="entry name" value="Ureohydrolase_dom_sf"/>
</dbReference>
<keyword evidence="4" id="KW-0378">Hydrolase</keyword>
<gene>
    <name evidence="7" type="ORF">MON41_05900</name>
</gene>